<keyword evidence="8" id="KW-1185">Reference proteome</keyword>
<feature type="transmembrane region" description="Helical" evidence="5">
    <location>
        <begin position="267"/>
        <end position="288"/>
    </location>
</feature>
<feature type="domain" description="NADH:quinone oxidoreductase/Mrp antiporter transmembrane" evidence="6">
    <location>
        <begin position="124"/>
        <end position="420"/>
    </location>
</feature>
<dbReference type="EMBL" id="CP001742">
    <property type="protein sequence ID" value="ADL18780.1"/>
    <property type="molecule type" value="Genomic_DNA"/>
</dbReference>
<organism evidence="7 8">
    <name type="scientific">Acidilobus saccharovorans (strain DSM 16705 / JCM 18335 / VKM B-2471 / 345-15)</name>
    <dbReference type="NCBI Taxonomy" id="666510"/>
    <lineage>
        <taxon>Archaea</taxon>
        <taxon>Thermoproteota</taxon>
        <taxon>Thermoprotei</taxon>
        <taxon>Acidilobales</taxon>
        <taxon>Acidilobaceae</taxon>
        <taxon>Acidilobus</taxon>
    </lineage>
</organism>
<feature type="transmembrane region" description="Helical" evidence="5">
    <location>
        <begin position="449"/>
        <end position="471"/>
    </location>
</feature>
<feature type="transmembrane region" description="Helical" evidence="5">
    <location>
        <begin position="157"/>
        <end position="181"/>
    </location>
</feature>
<feature type="transmembrane region" description="Helical" evidence="5">
    <location>
        <begin position="300"/>
        <end position="322"/>
    </location>
</feature>
<name>D9Q0E2_ACIS3</name>
<comment type="subcellular location">
    <subcellularLocation>
        <location evidence="1">Membrane</location>
        <topology evidence="1">Multi-pass membrane protein</topology>
    </subcellularLocation>
</comment>
<sequence length="479" mass="50151">MWEIGTIKFLLYVTLAASLLAPLTSPSGRRDNVAPLVMAAIGVGSFAVAMGISFYAASLGRPLSFYHGLVVQDSFTSLMLLGASLASAIFLLAVGTDGLGWSSSPSLYSLVPMTLFGAFFLAGATNALVILASWLLVSVISYIIIAAPDSKNAKAAGVRYIFVGMVATLALVGSLAFISVSSGAYTFSITPVSGLSTDARGLMALAVLLLLAALGFKVGLFPFHWWLPSVYGRGDGRTVSFVAAVVKLSFLAILTRVLVIIASGGQLHTIIAITLAALAVATMTYGNFAALTTRDLQVILAYSSMAQVGYIFAAIAAASYFAGVGNEYMLRLSLFAVALQSIAYAVAKAPLFAFAGEVGGSLDSLRGLMKSSPLSAVTASVLLYSLLGVPPLLGFWGKLYMFLAAVGFSVWLALAALINSGVSSVYYIIASREMLRKDYEATPKPRARYAVALLIASLLIVLLGLVAPLTFRGIISIYI</sequence>
<evidence type="ECO:0000313" key="8">
    <source>
        <dbReference type="Proteomes" id="UP000000346"/>
    </source>
</evidence>
<dbReference type="FunCoup" id="D9Q0E2">
    <property type="interactions" value="18"/>
</dbReference>
<dbReference type="PANTHER" id="PTHR22773">
    <property type="entry name" value="NADH DEHYDROGENASE"/>
    <property type="match status" value="1"/>
</dbReference>
<reference evidence="7 8" key="1">
    <citation type="journal article" date="2010" name="Appl. Environ. Microbiol.">
        <title>The genome sequence of the crenarchaeon Acidilobus saccharovorans supports a new order, Acidilobales, and suggests an important ecological role in terrestrial acidic hot springs.</title>
        <authorList>
            <person name="Mardanov A.V."/>
            <person name="Svetlitchnyi V.A."/>
            <person name="Beletsky A.V."/>
            <person name="Prokofeva M.I."/>
            <person name="Bonch-Osmolovskaya E.A."/>
            <person name="Ravin N.V."/>
            <person name="Skryabin K.G."/>
        </authorList>
    </citation>
    <scope>NUCLEOTIDE SEQUENCE [LARGE SCALE GENOMIC DNA]</scope>
    <source>
        <strain evidence="8">DSM 16705 / JCM 18335 / VKM B-2471 / 345-15</strain>
    </source>
</reference>
<keyword evidence="3 5" id="KW-1133">Transmembrane helix</keyword>
<feature type="transmembrane region" description="Helical" evidence="5">
    <location>
        <begin position="201"/>
        <end position="227"/>
    </location>
</feature>
<evidence type="ECO:0000256" key="1">
    <source>
        <dbReference type="ARBA" id="ARBA00004141"/>
    </source>
</evidence>
<dbReference type="GeneID" id="9498601"/>
<evidence type="ECO:0000256" key="3">
    <source>
        <dbReference type="ARBA" id="ARBA00022989"/>
    </source>
</evidence>
<dbReference type="NCBIfam" id="NF004445">
    <property type="entry name" value="PRK05777.2-3"/>
    <property type="match status" value="1"/>
</dbReference>
<dbReference type="AlphaFoldDB" id="D9Q0E2"/>
<feature type="transmembrane region" description="Helical" evidence="5">
    <location>
        <begin position="36"/>
        <end position="57"/>
    </location>
</feature>
<evidence type="ECO:0000256" key="5">
    <source>
        <dbReference type="SAM" id="Phobius"/>
    </source>
</evidence>
<dbReference type="InParanoid" id="D9Q0E2"/>
<feature type="transmembrane region" description="Helical" evidence="5">
    <location>
        <begin position="374"/>
        <end position="393"/>
    </location>
</feature>
<dbReference type="eggNOG" id="arCOG01540">
    <property type="taxonomic scope" value="Archaea"/>
</dbReference>
<accession>D9Q0E2</accession>
<dbReference type="STRING" id="666510.ASAC_0373"/>
<keyword evidence="2 5" id="KW-0812">Transmembrane</keyword>
<evidence type="ECO:0000313" key="7">
    <source>
        <dbReference type="EMBL" id="ADL18780.1"/>
    </source>
</evidence>
<dbReference type="KEGG" id="asc:ASAC_0373"/>
<feature type="transmembrane region" description="Helical" evidence="5">
    <location>
        <begin position="328"/>
        <end position="347"/>
    </location>
</feature>
<evidence type="ECO:0000259" key="6">
    <source>
        <dbReference type="Pfam" id="PF00361"/>
    </source>
</evidence>
<dbReference type="InterPro" id="IPR001750">
    <property type="entry name" value="ND/Mrp_TM"/>
</dbReference>
<evidence type="ECO:0000256" key="4">
    <source>
        <dbReference type="ARBA" id="ARBA00023136"/>
    </source>
</evidence>
<keyword evidence="4 5" id="KW-0472">Membrane</keyword>
<dbReference type="RefSeq" id="WP_013266292.1">
    <property type="nucleotide sequence ID" value="NC_014374.1"/>
</dbReference>
<feature type="transmembrane region" description="Helical" evidence="5">
    <location>
        <begin position="115"/>
        <end position="145"/>
    </location>
</feature>
<dbReference type="OrthoDB" id="29144at2157"/>
<dbReference type="Proteomes" id="UP000000346">
    <property type="component" value="Chromosome"/>
</dbReference>
<gene>
    <name evidence="7" type="ordered locus">ASAC_0373</name>
</gene>
<protein>
    <submittedName>
        <fullName evidence="7">NADH dehydrogenase subunit N</fullName>
    </submittedName>
</protein>
<dbReference type="GO" id="GO:0016020">
    <property type="term" value="C:membrane"/>
    <property type="evidence" value="ECO:0007669"/>
    <property type="project" value="UniProtKB-SubCell"/>
</dbReference>
<proteinExistence type="predicted"/>
<feature type="transmembrane region" description="Helical" evidence="5">
    <location>
        <begin position="399"/>
        <end position="429"/>
    </location>
</feature>
<dbReference type="HOGENOM" id="CLU_007100_1_4_2"/>
<feature type="transmembrane region" description="Helical" evidence="5">
    <location>
        <begin position="78"/>
        <end position="95"/>
    </location>
</feature>
<dbReference type="Pfam" id="PF00361">
    <property type="entry name" value="Proton_antipo_M"/>
    <property type="match status" value="1"/>
</dbReference>
<feature type="transmembrane region" description="Helical" evidence="5">
    <location>
        <begin position="239"/>
        <end position="261"/>
    </location>
</feature>
<evidence type="ECO:0000256" key="2">
    <source>
        <dbReference type="ARBA" id="ARBA00022692"/>
    </source>
</evidence>